<evidence type="ECO:0000313" key="2">
    <source>
        <dbReference type="EMBL" id="QZD91244.1"/>
    </source>
</evidence>
<name>A0ABX8ZTX1_9SPHN</name>
<dbReference type="InterPro" id="IPR016181">
    <property type="entry name" value="Acyl_CoA_acyltransferase"/>
</dbReference>
<reference evidence="2 3" key="1">
    <citation type="submission" date="2021-08" db="EMBL/GenBank/DDBJ databases">
        <title>Comparative Genomics Analysis of the Genus Qipengyuania Reveals Extensive Genetic Diversity and Metabolic Versatility, Including the Description of Fifteen Novel Species.</title>
        <authorList>
            <person name="Liu Y."/>
        </authorList>
    </citation>
    <scope>NUCLEOTIDE SEQUENCE [LARGE SCALE GENOMIC DNA]</scope>
    <source>
        <strain evidence="2 3">1NDH13</strain>
    </source>
</reference>
<proteinExistence type="predicted"/>
<accession>A0ABX8ZTX1</accession>
<gene>
    <name evidence="2" type="ORF">K3148_11120</name>
</gene>
<dbReference type="SUPFAM" id="SSF55729">
    <property type="entry name" value="Acyl-CoA N-acyltransferases (Nat)"/>
    <property type="match status" value="1"/>
</dbReference>
<sequence>METRLEGGTPVCLRRVDRGDEQRIREGIARMSPRSRYMRFFSGAATPPDWVIDRLLDADGDMHLAWGAIDMSVPGEPAIGAVHAFREEEDRELAEFSVAILDDWHGQGLGKILTATLLLEAQAEGIARFAMNTLAENRSAIAFARLLGGQRTGSDGTVVAYELLVDEALDRLRQAGDPPGILAVFDAFEKM</sequence>
<keyword evidence="3" id="KW-1185">Reference proteome</keyword>
<dbReference type="Pfam" id="PF00583">
    <property type="entry name" value="Acetyltransf_1"/>
    <property type="match status" value="1"/>
</dbReference>
<evidence type="ECO:0000313" key="3">
    <source>
        <dbReference type="Proteomes" id="UP000824281"/>
    </source>
</evidence>
<feature type="domain" description="N-acetyltransferase" evidence="1">
    <location>
        <begin position="11"/>
        <end position="170"/>
    </location>
</feature>
<protein>
    <submittedName>
        <fullName evidence="2">GNAT family N-acetyltransferase</fullName>
    </submittedName>
</protein>
<dbReference type="PROSITE" id="PS51186">
    <property type="entry name" value="GNAT"/>
    <property type="match status" value="1"/>
</dbReference>
<dbReference type="EMBL" id="CP081295">
    <property type="protein sequence ID" value="QZD91244.1"/>
    <property type="molecule type" value="Genomic_DNA"/>
</dbReference>
<dbReference type="Gene3D" id="3.40.630.30">
    <property type="match status" value="1"/>
</dbReference>
<organism evidence="2 3">
    <name type="scientific">Qipengyuania aurantiaca</name>
    <dbReference type="NCBI Taxonomy" id="2867233"/>
    <lineage>
        <taxon>Bacteria</taxon>
        <taxon>Pseudomonadati</taxon>
        <taxon>Pseudomonadota</taxon>
        <taxon>Alphaproteobacteria</taxon>
        <taxon>Sphingomonadales</taxon>
        <taxon>Erythrobacteraceae</taxon>
        <taxon>Qipengyuania</taxon>
    </lineage>
</organism>
<dbReference type="CDD" id="cd04301">
    <property type="entry name" value="NAT_SF"/>
    <property type="match status" value="1"/>
</dbReference>
<evidence type="ECO:0000259" key="1">
    <source>
        <dbReference type="PROSITE" id="PS51186"/>
    </source>
</evidence>
<dbReference type="Proteomes" id="UP000824281">
    <property type="component" value="Chromosome"/>
</dbReference>
<dbReference type="InterPro" id="IPR000182">
    <property type="entry name" value="GNAT_dom"/>
</dbReference>